<evidence type="ECO:0000256" key="13">
    <source>
        <dbReference type="ARBA" id="ARBA00023198"/>
    </source>
</evidence>
<protein>
    <submittedName>
        <fullName evidence="20 21">Toll-like receptor 1</fullName>
    </submittedName>
</protein>
<dbReference type="Pfam" id="PF13855">
    <property type="entry name" value="LRR_8"/>
    <property type="match status" value="2"/>
</dbReference>
<dbReference type="STRING" id="7998.ENSIPUP00000025103"/>
<dbReference type="SMART" id="SM00369">
    <property type="entry name" value="LRR_TYP"/>
    <property type="match status" value="5"/>
</dbReference>
<dbReference type="InterPro" id="IPR000157">
    <property type="entry name" value="TIR_dom"/>
</dbReference>
<evidence type="ECO:0000313" key="20">
    <source>
        <dbReference type="RefSeq" id="XP_017350115.1"/>
    </source>
</evidence>
<feature type="signal peptide" evidence="17">
    <location>
        <begin position="1"/>
        <end position="19"/>
    </location>
</feature>
<dbReference type="InterPro" id="IPR001611">
    <property type="entry name" value="Leu-rich_rpt"/>
</dbReference>
<evidence type="ECO:0000256" key="2">
    <source>
        <dbReference type="ARBA" id="ARBA00009634"/>
    </source>
</evidence>
<feature type="domain" description="TIR" evidence="18">
    <location>
        <begin position="653"/>
        <end position="794"/>
    </location>
</feature>
<keyword evidence="6 17" id="KW-0732">Signal</keyword>
<feature type="disulfide bond" evidence="15">
    <location>
        <begin position="359"/>
        <end position="388"/>
    </location>
</feature>
<dbReference type="OrthoDB" id="1081807at2759"/>
<evidence type="ECO:0000256" key="1">
    <source>
        <dbReference type="ARBA" id="ARBA00004479"/>
    </source>
</evidence>
<keyword evidence="4" id="KW-0433">Leucine-rich repeat</keyword>
<dbReference type="InterPro" id="IPR032675">
    <property type="entry name" value="LRR_dom_sf"/>
</dbReference>
<dbReference type="PROSITE" id="PS50104">
    <property type="entry name" value="TIR"/>
    <property type="match status" value="1"/>
</dbReference>
<evidence type="ECO:0000256" key="6">
    <source>
        <dbReference type="ARBA" id="ARBA00022729"/>
    </source>
</evidence>
<dbReference type="RefSeq" id="XP_053544435.1">
    <property type="nucleotide sequence ID" value="XM_053688460.1"/>
</dbReference>
<dbReference type="SMR" id="A0A2D0T5D1"/>
<feature type="transmembrane region" description="Helical" evidence="16">
    <location>
        <begin position="599"/>
        <end position="622"/>
    </location>
</feature>
<dbReference type="GO" id="GO:0004888">
    <property type="term" value="F:transmembrane signaling receptor activity"/>
    <property type="evidence" value="ECO:0007669"/>
    <property type="project" value="InterPro"/>
</dbReference>
<keyword evidence="9 16" id="KW-1133">Transmembrane helix</keyword>
<evidence type="ECO:0000313" key="21">
    <source>
        <dbReference type="RefSeq" id="XP_053544435.1"/>
    </source>
</evidence>
<reference evidence="20 21" key="2">
    <citation type="submission" date="2025-04" db="UniProtKB">
        <authorList>
            <consortium name="RefSeq"/>
        </authorList>
    </citation>
    <scope>IDENTIFICATION</scope>
    <source>
        <tissue evidence="20 21">Blood</tissue>
    </source>
</reference>
<dbReference type="InterPro" id="IPR035897">
    <property type="entry name" value="Toll_tir_struct_dom_sf"/>
</dbReference>
<comment type="subcellular location">
    <subcellularLocation>
        <location evidence="1">Membrane</location>
        <topology evidence="1">Single-pass type I membrane protein</topology>
    </subcellularLocation>
</comment>
<dbReference type="SUPFAM" id="SSF52058">
    <property type="entry name" value="L domain-like"/>
    <property type="match status" value="1"/>
</dbReference>
<comment type="similarity">
    <text evidence="2 14">Belongs to the Toll-like receptor family.</text>
</comment>
<evidence type="ECO:0000256" key="9">
    <source>
        <dbReference type="ARBA" id="ARBA00022989"/>
    </source>
</evidence>
<keyword evidence="7" id="KW-0677">Repeat</keyword>
<dbReference type="GO" id="GO:0005886">
    <property type="term" value="C:plasma membrane"/>
    <property type="evidence" value="ECO:0007669"/>
    <property type="project" value="TreeGrafter"/>
</dbReference>
<name>A0A2D0T5D1_ICTPU</name>
<dbReference type="InterPro" id="IPR003591">
    <property type="entry name" value="Leu-rich_rpt_typical-subtyp"/>
</dbReference>
<sequence length="821" mass="93526">MPPIFWTIAVSSLLLMVRAAVQINVDKNVQLCSFRRDKSKDLTNSNLNRIPSDLPDDIENLDVSENNISSIIHADLYRLTRLCFLKITSCGLQFISPDAFYNNAELKVLNISYNLLTVIPYLPLPQLRILDLSGNDYDSYTLPAFFSNLTYLSTLAIGSPKVTSVKIDDLAPLQNTHLKQFTFGGGTEIQKYENGSFAQLKSLEEVSLRVTFCHNFDIFKTMLMDLDQTHTKRIRLIKLFPDQCTISSDPFEGLEKLHVLSNFTIVDTLINSSVMVKLLQNIWKSFFEELEFLNITYNEDTPYGFQFPSQNHTLSLRAVVFNGVNHYQYQYPTVNMSMDLISQLTYLKFSGTGMNILPCNLISAIPSLQILDLSNNLLDDTGFWWYLCSFESVFPALRQLSLSNNRFSDLAYISKRTHEMKVLMSLDLSFNSIQIGGPCSWPSHLTELNLSHNNLGDSVFQYLSHHFQKIDLSKTGISVISQDVLSQFPRLTHLFLSFNSIHLIPSDLHAPVLQTFYVDQNSITSIDQAALEGLPSLQTLKAGNNPFVCDCDSFWFVTMLNKALLPDWPLEYTCSSPPLLAGKYLDTYKPGKLSCLPGLQAAVALPVIIVITAALGIIFYACDGIWYTKMLWVWIRVKRRSTRQANKSKNSTFLYHAFISYSHHDCTWVDSELVPALESAGLSICIHERDFVPGQWIVDNIISCVESSYKTIFILSKHFVQSEWCNYELFFAQHRAISVRDDSLVFILLEPIPSDSLPKKFLRLSTMLRQKTYLEWPKDETKKKVFWSSLRSILQTADKRMVLKEIACDIAENTLLLNAQQ</sequence>
<dbReference type="RefSeq" id="XP_053544436.1">
    <property type="nucleotide sequence ID" value="XM_053688461.1"/>
</dbReference>
<dbReference type="Gene3D" id="3.80.10.10">
    <property type="entry name" value="Ribonuclease Inhibitor"/>
    <property type="match status" value="1"/>
</dbReference>
<evidence type="ECO:0000256" key="15">
    <source>
        <dbReference type="PIRSR" id="PIRSR037595-2"/>
    </source>
</evidence>
<feature type="chain" id="PRO_5013510737" evidence="17">
    <location>
        <begin position="20"/>
        <end position="821"/>
    </location>
</feature>
<proteinExistence type="inferred from homology"/>
<dbReference type="Proteomes" id="UP000221080">
    <property type="component" value="Chromosome 19"/>
</dbReference>
<dbReference type="PANTHER" id="PTHR24365:SF539">
    <property type="entry name" value="TOLL-LIKE RECEPTOR 1"/>
    <property type="match status" value="1"/>
</dbReference>
<dbReference type="SMART" id="SM00255">
    <property type="entry name" value="TIR"/>
    <property type="match status" value="1"/>
</dbReference>
<evidence type="ECO:0000256" key="11">
    <source>
        <dbReference type="ARBA" id="ARBA00023170"/>
    </source>
</evidence>
<dbReference type="GO" id="GO:0006954">
    <property type="term" value="P:inflammatory response"/>
    <property type="evidence" value="ECO:0007669"/>
    <property type="project" value="UniProtKB-UniRule"/>
</dbReference>
<dbReference type="PIRSF" id="PIRSF037595">
    <property type="entry name" value="Toll-like_receptor"/>
    <property type="match status" value="1"/>
</dbReference>
<organism evidence="19 20">
    <name type="scientific">Ictalurus punctatus</name>
    <name type="common">Channel catfish</name>
    <name type="synonym">Silurus punctatus</name>
    <dbReference type="NCBI Taxonomy" id="7998"/>
    <lineage>
        <taxon>Eukaryota</taxon>
        <taxon>Metazoa</taxon>
        <taxon>Chordata</taxon>
        <taxon>Craniata</taxon>
        <taxon>Vertebrata</taxon>
        <taxon>Euteleostomi</taxon>
        <taxon>Actinopterygii</taxon>
        <taxon>Neopterygii</taxon>
        <taxon>Teleostei</taxon>
        <taxon>Ostariophysi</taxon>
        <taxon>Siluriformes</taxon>
        <taxon>Ictaluridae</taxon>
        <taxon>Ictalurus</taxon>
    </lineage>
</organism>
<evidence type="ECO:0000256" key="7">
    <source>
        <dbReference type="ARBA" id="ARBA00022737"/>
    </source>
</evidence>
<keyword evidence="11 14" id="KW-0675">Receptor</keyword>
<keyword evidence="15" id="KW-1015">Disulfide bond</keyword>
<keyword evidence="12" id="KW-0325">Glycoprotein</keyword>
<keyword evidence="19" id="KW-1185">Reference proteome</keyword>
<dbReference type="SMART" id="SM00082">
    <property type="entry name" value="LRRCT"/>
    <property type="match status" value="1"/>
</dbReference>
<evidence type="ECO:0000313" key="19">
    <source>
        <dbReference type="Proteomes" id="UP000221080"/>
    </source>
</evidence>
<evidence type="ECO:0000259" key="18">
    <source>
        <dbReference type="PROSITE" id="PS50104"/>
    </source>
</evidence>
<evidence type="ECO:0000256" key="5">
    <source>
        <dbReference type="ARBA" id="ARBA00022692"/>
    </source>
</evidence>
<accession>A0A2D0T5D1</accession>
<evidence type="ECO:0000256" key="12">
    <source>
        <dbReference type="ARBA" id="ARBA00023180"/>
    </source>
</evidence>
<evidence type="ECO:0000313" key="22">
    <source>
        <dbReference type="RefSeq" id="XP_053544436.1"/>
    </source>
</evidence>
<evidence type="ECO:0000256" key="10">
    <source>
        <dbReference type="ARBA" id="ARBA00023136"/>
    </source>
</evidence>
<dbReference type="GO" id="GO:0045087">
    <property type="term" value="P:innate immune response"/>
    <property type="evidence" value="ECO:0007669"/>
    <property type="project" value="UniProtKB-UniRule"/>
</dbReference>
<dbReference type="Gene3D" id="3.40.50.10140">
    <property type="entry name" value="Toll/interleukin-1 receptor homology (TIR) domain"/>
    <property type="match status" value="1"/>
</dbReference>
<dbReference type="AlphaFoldDB" id="A0A2D0T5D1"/>
<evidence type="ECO:0000256" key="4">
    <source>
        <dbReference type="ARBA" id="ARBA00022614"/>
    </source>
</evidence>
<evidence type="ECO:0000256" key="3">
    <source>
        <dbReference type="ARBA" id="ARBA00022588"/>
    </source>
</evidence>
<gene>
    <name evidence="20 21 22" type="primary">LOC108279945</name>
</gene>
<keyword evidence="13 14" id="KW-0395">Inflammatory response</keyword>
<dbReference type="InterPro" id="IPR000483">
    <property type="entry name" value="Cys-rich_flank_reg_C"/>
</dbReference>
<dbReference type="GeneID" id="108279945"/>
<dbReference type="OMA" id="SESGFWW"/>
<keyword evidence="5 16" id="KW-0812">Transmembrane</keyword>
<dbReference type="InterPro" id="IPR017241">
    <property type="entry name" value="Toll-like_receptor"/>
</dbReference>
<dbReference type="KEGG" id="ipu:108279945"/>
<dbReference type="RefSeq" id="XP_017350115.1">
    <property type="nucleotide sequence ID" value="XM_017494626.3"/>
</dbReference>
<dbReference type="PROSITE" id="PS51450">
    <property type="entry name" value="LRR"/>
    <property type="match status" value="2"/>
</dbReference>
<dbReference type="FunFam" id="3.40.50.10140:FF:000001">
    <property type="entry name" value="Toll-like receptor 2"/>
    <property type="match status" value="1"/>
</dbReference>
<evidence type="ECO:0000256" key="17">
    <source>
        <dbReference type="SAM" id="SignalP"/>
    </source>
</evidence>
<dbReference type="SUPFAM" id="SSF52200">
    <property type="entry name" value="Toll/Interleukin receptor TIR domain"/>
    <property type="match status" value="1"/>
</dbReference>
<evidence type="ECO:0000256" key="16">
    <source>
        <dbReference type="SAM" id="Phobius"/>
    </source>
</evidence>
<keyword evidence="10 16" id="KW-0472">Membrane</keyword>
<evidence type="ECO:0000256" key="14">
    <source>
        <dbReference type="PIRNR" id="PIRNR037595"/>
    </source>
</evidence>
<dbReference type="Pfam" id="PF01582">
    <property type="entry name" value="TIR"/>
    <property type="match status" value="1"/>
</dbReference>
<reference evidence="19" key="1">
    <citation type="journal article" date="2016" name="Nat. Commun.">
        <title>The channel catfish genome sequence provides insights into the evolution of scale formation in teleosts.</title>
        <authorList>
            <person name="Liu Z."/>
            <person name="Liu S."/>
            <person name="Yao J."/>
            <person name="Bao L."/>
            <person name="Zhang J."/>
            <person name="Li Y."/>
            <person name="Jiang C."/>
            <person name="Sun L."/>
            <person name="Wang R."/>
            <person name="Zhang Y."/>
            <person name="Zhou T."/>
            <person name="Zeng Q."/>
            <person name="Fu Q."/>
            <person name="Gao S."/>
            <person name="Li N."/>
            <person name="Koren S."/>
            <person name="Jiang Y."/>
            <person name="Zimin A."/>
            <person name="Xu P."/>
            <person name="Phillippy A.M."/>
            <person name="Geng X."/>
            <person name="Song L."/>
            <person name="Sun F."/>
            <person name="Li C."/>
            <person name="Wang X."/>
            <person name="Chen A."/>
            <person name="Jin Y."/>
            <person name="Yuan Z."/>
            <person name="Yang Y."/>
            <person name="Tan S."/>
            <person name="Peatman E."/>
            <person name="Lu J."/>
            <person name="Qin Z."/>
            <person name="Dunham R."/>
            <person name="Li Z."/>
            <person name="Sonstegard T."/>
            <person name="Feng J."/>
            <person name="Danzmann R.G."/>
            <person name="Schroeder S."/>
            <person name="Scheffler B."/>
            <person name="Duke M.V."/>
            <person name="Ballard L."/>
            <person name="Kucuktas H."/>
            <person name="Kaltenboeck L."/>
            <person name="Liu H."/>
            <person name="Armbruster J."/>
            <person name="Xie Y."/>
            <person name="Kirby M.L."/>
            <person name="Tian Y."/>
            <person name="Flanagan M.E."/>
            <person name="Mu W."/>
            <person name="Waldbieser G.C."/>
        </authorList>
    </citation>
    <scope>NUCLEOTIDE SEQUENCE [LARGE SCALE GENOMIC DNA]</scope>
    <source>
        <strain evidence="19">SDA103</strain>
    </source>
</reference>
<keyword evidence="3 14" id="KW-0399">Innate immunity</keyword>
<evidence type="ECO:0000256" key="8">
    <source>
        <dbReference type="ARBA" id="ARBA00022859"/>
    </source>
</evidence>
<dbReference type="GO" id="GO:0002224">
    <property type="term" value="P:toll-like receptor signaling pathway"/>
    <property type="evidence" value="ECO:0007669"/>
    <property type="project" value="InterPro"/>
</dbReference>
<keyword evidence="8 14" id="KW-0391">Immunity</keyword>
<dbReference type="PANTHER" id="PTHR24365">
    <property type="entry name" value="TOLL-LIKE RECEPTOR"/>
    <property type="match status" value="1"/>
</dbReference>